<gene>
    <name evidence="1" type="ORF">L484_002492</name>
</gene>
<sequence>MNHHSKQEAHSRFDRAVEGLRGERDAAAVRLTVGLRVTTKPWELGFEVAEEDFRDIAGELRGRWEQILEAVGWAEFGDCWLG</sequence>
<accession>W9SHT3</accession>
<keyword evidence="2" id="KW-1185">Reference proteome</keyword>
<name>W9SHT3_9ROSA</name>
<dbReference type="AlphaFoldDB" id="W9SHT3"/>
<protein>
    <submittedName>
        <fullName evidence="1">Uncharacterized protein</fullName>
    </submittedName>
</protein>
<organism evidence="1 2">
    <name type="scientific">Morus notabilis</name>
    <dbReference type="NCBI Taxonomy" id="981085"/>
    <lineage>
        <taxon>Eukaryota</taxon>
        <taxon>Viridiplantae</taxon>
        <taxon>Streptophyta</taxon>
        <taxon>Embryophyta</taxon>
        <taxon>Tracheophyta</taxon>
        <taxon>Spermatophyta</taxon>
        <taxon>Magnoliopsida</taxon>
        <taxon>eudicotyledons</taxon>
        <taxon>Gunneridae</taxon>
        <taxon>Pentapetalae</taxon>
        <taxon>rosids</taxon>
        <taxon>fabids</taxon>
        <taxon>Rosales</taxon>
        <taxon>Moraceae</taxon>
        <taxon>Moreae</taxon>
        <taxon>Morus</taxon>
    </lineage>
</organism>
<dbReference type="Proteomes" id="UP000030645">
    <property type="component" value="Unassembled WGS sequence"/>
</dbReference>
<evidence type="ECO:0000313" key="1">
    <source>
        <dbReference type="EMBL" id="EXC07789.1"/>
    </source>
</evidence>
<reference evidence="2" key="1">
    <citation type="submission" date="2013-01" db="EMBL/GenBank/DDBJ databases">
        <title>Draft Genome Sequence of a Mulberry Tree, Morus notabilis C.K. Schneid.</title>
        <authorList>
            <person name="He N."/>
            <person name="Zhao S."/>
        </authorList>
    </citation>
    <scope>NUCLEOTIDE SEQUENCE</scope>
</reference>
<dbReference type="EMBL" id="KE345590">
    <property type="protein sequence ID" value="EXC07789.1"/>
    <property type="molecule type" value="Genomic_DNA"/>
</dbReference>
<evidence type="ECO:0000313" key="2">
    <source>
        <dbReference type="Proteomes" id="UP000030645"/>
    </source>
</evidence>
<proteinExistence type="predicted"/>